<proteinExistence type="predicted"/>
<feature type="region of interest" description="Disordered" evidence="3">
    <location>
        <begin position="1"/>
        <end position="28"/>
    </location>
</feature>
<dbReference type="SUPFAM" id="SSF48498">
    <property type="entry name" value="Tetracyclin repressor-like, C-terminal domain"/>
    <property type="match status" value="1"/>
</dbReference>
<dbReference type="EMBL" id="SGWZ01000006">
    <property type="protein sequence ID" value="RZS65335.1"/>
    <property type="molecule type" value="Genomic_DNA"/>
</dbReference>
<accession>A0A171KP22</accession>
<evidence type="ECO:0000256" key="3">
    <source>
        <dbReference type="SAM" id="MobiDB-lite"/>
    </source>
</evidence>
<dbReference type="InterPro" id="IPR036271">
    <property type="entry name" value="Tet_transcr_reg_TetR-rel_C_sf"/>
</dbReference>
<gene>
    <name evidence="5" type="ORF">AAV32_15350</name>
    <name evidence="6" type="ORF">EV679_3124</name>
</gene>
<protein>
    <submittedName>
        <fullName evidence="5">TetR family transcriptional regulator</fullName>
    </submittedName>
</protein>
<dbReference type="PROSITE" id="PS50977">
    <property type="entry name" value="HTH_TETR_2"/>
    <property type="match status" value="1"/>
</dbReference>
<dbReference type="Pfam" id="PF00440">
    <property type="entry name" value="TetR_N"/>
    <property type="match status" value="1"/>
</dbReference>
<evidence type="ECO:0000259" key="4">
    <source>
        <dbReference type="PROSITE" id="PS50977"/>
    </source>
</evidence>
<dbReference type="Proteomes" id="UP000078084">
    <property type="component" value="Unassembled WGS sequence"/>
</dbReference>
<dbReference type="Pfam" id="PF17938">
    <property type="entry name" value="TetR_C_29"/>
    <property type="match status" value="1"/>
</dbReference>
<feature type="domain" description="HTH tetR-type" evidence="4">
    <location>
        <begin position="26"/>
        <end position="86"/>
    </location>
</feature>
<dbReference type="PRINTS" id="PR00455">
    <property type="entry name" value="HTHTETR"/>
</dbReference>
<dbReference type="GeneID" id="99725388"/>
<comment type="caution">
    <text evidence="5">The sequence shown here is derived from an EMBL/GenBank/DDBJ whole genome shotgun (WGS) entry which is preliminary data.</text>
</comment>
<evidence type="ECO:0000256" key="1">
    <source>
        <dbReference type="ARBA" id="ARBA00023125"/>
    </source>
</evidence>
<dbReference type="PANTHER" id="PTHR30328:SF54">
    <property type="entry name" value="HTH-TYPE TRANSCRIPTIONAL REPRESSOR SCO4008"/>
    <property type="match status" value="1"/>
</dbReference>
<reference evidence="5 7" key="1">
    <citation type="submission" date="2015-04" db="EMBL/GenBank/DDBJ databases">
        <title>Genome sequence of Kerstersia gyiorum CG1.</title>
        <authorList>
            <person name="Greninger A.L."/>
            <person name="Kozyreva V."/>
            <person name="Chaturvedi V."/>
        </authorList>
    </citation>
    <scope>NUCLEOTIDE SEQUENCE [LARGE SCALE GENOMIC DNA]</scope>
    <source>
        <strain evidence="5 7">CG1</strain>
    </source>
</reference>
<name>A0A171KP22_9BURK</name>
<dbReference type="EMBL" id="LBNE01000013">
    <property type="protein sequence ID" value="KKO70639.1"/>
    <property type="molecule type" value="Genomic_DNA"/>
</dbReference>
<organism evidence="5 7">
    <name type="scientific">Kerstersia gyiorum</name>
    <dbReference type="NCBI Taxonomy" id="206506"/>
    <lineage>
        <taxon>Bacteria</taxon>
        <taxon>Pseudomonadati</taxon>
        <taxon>Pseudomonadota</taxon>
        <taxon>Betaproteobacteria</taxon>
        <taxon>Burkholderiales</taxon>
        <taxon>Alcaligenaceae</taxon>
        <taxon>Kerstersia</taxon>
    </lineage>
</organism>
<sequence length="229" mass="26373">MTQPSDATPRPEPKGKNKTGRTNDPKRTMQDIIEVATQEFARKGLTGARIDEIAALTRTSKRMIYYYFENKEGLYVAVLEAVYRRLRSIENELHLDDLDPQAAMRRLVEFTFDYHYSNPDFVRLVMTENIHNGVYLARSRIIQELNIPAINSVSAVYERGVAQGLFRPGLLPIDLHHSISALCFFNASNQSTFSLVFKRDFSDPAIQAARREEAVDMMIRYVRRHPDMD</sequence>
<dbReference type="InterPro" id="IPR001647">
    <property type="entry name" value="HTH_TetR"/>
</dbReference>
<dbReference type="Proteomes" id="UP000292039">
    <property type="component" value="Unassembled WGS sequence"/>
</dbReference>
<dbReference type="SUPFAM" id="SSF46689">
    <property type="entry name" value="Homeodomain-like"/>
    <property type="match status" value="1"/>
</dbReference>
<dbReference type="InterPro" id="IPR009057">
    <property type="entry name" value="Homeodomain-like_sf"/>
</dbReference>
<dbReference type="GO" id="GO:0003677">
    <property type="term" value="F:DNA binding"/>
    <property type="evidence" value="ECO:0007669"/>
    <property type="project" value="UniProtKB-UniRule"/>
</dbReference>
<dbReference type="PATRIC" id="fig|206506.3.peg.3266"/>
<dbReference type="InterPro" id="IPR041474">
    <property type="entry name" value="NicS_C"/>
</dbReference>
<dbReference type="AlphaFoldDB" id="A0A171KP22"/>
<dbReference type="RefSeq" id="WP_068374322.1">
    <property type="nucleotide sequence ID" value="NZ_CBCSEB010000004.1"/>
</dbReference>
<dbReference type="Gene3D" id="1.10.357.10">
    <property type="entry name" value="Tetracycline Repressor, domain 2"/>
    <property type="match status" value="1"/>
</dbReference>
<dbReference type="InterPro" id="IPR050109">
    <property type="entry name" value="HTH-type_TetR-like_transc_reg"/>
</dbReference>
<keyword evidence="7" id="KW-1185">Reference proteome</keyword>
<dbReference type="STRING" id="206506.AAV32_15350"/>
<evidence type="ECO:0000313" key="7">
    <source>
        <dbReference type="Proteomes" id="UP000078084"/>
    </source>
</evidence>
<evidence type="ECO:0000313" key="5">
    <source>
        <dbReference type="EMBL" id="KKO70639.1"/>
    </source>
</evidence>
<keyword evidence="1 2" id="KW-0238">DNA-binding</keyword>
<feature type="compositionally biased region" description="Basic and acidic residues" evidence="3">
    <location>
        <begin position="9"/>
        <end position="28"/>
    </location>
</feature>
<feature type="DNA-binding region" description="H-T-H motif" evidence="2">
    <location>
        <begin position="49"/>
        <end position="68"/>
    </location>
</feature>
<dbReference type="PANTHER" id="PTHR30328">
    <property type="entry name" value="TRANSCRIPTIONAL REPRESSOR"/>
    <property type="match status" value="1"/>
</dbReference>
<reference evidence="6 8" key="2">
    <citation type="submission" date="2019-02" db="EMBL/GenBank/DDBJ databases">
        <title>Genomic Encyclopedia of Type Strains, Phase IV (KMG-IV): sequencing the most valuable type-strain genomes for metagenomic binning, comparative biology and taxonomic classification.</title>
        <authorList>
            <person name="Goeker M."/>
        </authorList>
    </citation>
    <scope>NUCLEOTIDE SEQUENCE [LARGE SCALE GENOMIC DNA]</scope>
    <source>
        <strain evidence="6 8">DSM 16618</strain>
    </source>
</reference>
<evidence type="ECO:0000313" key="8">
    <source>
        <dbReference type="Proteomes" id="UP000292039"/>
    </source>
</evidence>
<evidence type="ECO:0000256" key="2">
    <source>
        <dbReference type="PROSITE-ProRule" id="PRU00335"/>
    </source>
</evidence>
<evidence type="ECO:0000313" key="6">
    <source>
        <dbReference type="EMBL" id="RZS65335.1"/>
    </source>
</evidence>